<dbReference type="GO" id="GO:0005506">
    <property type="term" value="F:iron ion binding"/>
    <property type="evidence" value="ECO:0007669"/>
    <property type="project" value="InterPro"/>
</dbReference>
<reference evidence="9" key="1">
    <citation type="submission" date="2021-03" db="EMBL/GenBank/DDBJ databases">
        <authorList>
            <person name="Tagirdzhanova G."/>
        </authorList>
    </citation>
    <scope>NUCLEOTIDE SEQUENCE</scope>
</reference>
<dbReference type="Pfam" id="PF00067">
    <property type="entry name" value="p450"/>
    <property type="match status" value="1"/>
</dbReference>
<evidence type="ECO:0000256" key="7">
    <source>
        <dbReference type="PIRSR" id="PIRSR602401-1"/>
    </source>
</evidence>
<dbReference type="CDD" id="cd11062">
    <property type="entry name" value="CYP58-like"/>
    <property type="match status" value="1"/>
</dbReference>
<dbReference type="Gene3D" id="1.10.630.10">
    <property type="entry name" value="Cytochrome P450"/>
    <property type="match status" value="1"/>
</dbReference>
<protein>
    <recommendedName>
        <fullName evidence="11">Cytochrome P450</fullName>
    </recommendedName>
</protein>
<dbReference type="GO" id="GO:0016705">
    <property type="term" value="F:oxidoreductase activity, acting on paired donors, with incorporation or reduction of molecular oxygen"/>
    <property type="evidence" value="ECO:0007669"/>
    <property type="project" value="InterPro"/>
</dbReference>
<keyword evidence="3 7" id="KW-0479">Metal-binding</keyword>
<keyword evidence="10" id="KW-1185">Reference proteome</keyword>
<dbReference type="AlphaFoldDB" id="A0A8H3IA17"/>
<evidence type="ECO:0000256" key="8">
    <source>
        <dbReference type="RuleBase" id="RU000461"/>
    </source>
</evidence>
<dbReference type="Proteomes" id="UP000664203">
    <property type="component" value="Unassembled WGS sequence"/>
</dbReference>
<dbReference type="SUPFAM" id="SSF48264">
    <property type="entry name" value="Cytochrome P450"/>
    <property type="match status" value="1"/>
</dbReference>
<dbReference type="PRINTS" id="PR00463">
    <property type="entry name" value="EP450I"/>
</dbReference>
<dbReference type="PANTHER" id="PTHR24305">
    <property type="entry name" value="CYTOCHROME P450"/>
    <property type="match status" value="1"/>
</dbReference>
<feature type="binding site" description="axial binding residue" evidence="7">
    <location>
        <position position="469"/>
    </location>
    <ligand>
        <name>heme</name>
        <dbReference type="ChEBI" id="CHEBI:30413"/>
    </ligand>
    <ligandPart>
        <name>Fe</name>
        <dbReference type="ChEBI" id="CHEBI:18248"/>
    </ligandPart>
</feature>
<evidence type="ECO:0000256" key="5">
    <source>
        <dbReference type="ARBA" id="ARBA00023004"/>
    </source>
</evidence>
<dbReference type="PANTHER" id="PTHR24305:SF157">
    <property type="entry name" value="N-ACETYLTRYPTOPHAN 6-HYDROXYLASE IVOC-RELATED"/>
    <property type="match status" value="1"/>
</dbReference>
<organism evidence="9 10">
    <name type="scientific">Alectoria fallacina</name>
    <dbReference type="NCBI Taxonomy" id="1903189"/>
    <lineage>
        <taxon>Eukaryota</taxon>
        <taxon>Fungi</taxon>
        <taxon>Dikarya</taxon>
        <taxon>Ascomycota</taxon>
        <taxon>Pezizomycotina</taxon>
        <taxon>Lecanoromycetes</taxon>
        <taxon>OSLEUM clade</taxon>
        <taxon>Lecanoromycetidae</taxon>
        <taxon>Lecanorales</taxon>
        <taxon>Lecanorineae</taxon>
        <taxon>Parmeliaceae</taxon>
        <taxon>Alectoria</taxon>
    </lineage>
</organism>
<dbReference type="GO" id="GO:0020037">
    <property type="term" value="F:heme binding"/>
    <property type="evidence" value="ECO:0007669"/>
    <property type="project" value="InterPro"/>
</dbReference>
<evidence type="ECO:0000256" key="2">
    <source>
        <dbReference type="ARBA" id="ARBA00010617"/>
    </source>
</evidence>
<dbReference type="InterPro" id="IPR002401">
    <property type="entry name" value="Cyt_P450_E_grp-I"/>
</dbReference>
<evidence type="ECO:0008006" key="11">
    <source>
        <dbReference type="Google" id="ProtNLM"/>
    </source>
</evidence>
<sequence>MYTTLLASAAFLTTVYTLYGLIYRLYFSPLAKYPGPKLAAATRWYEFYYDVVKRNRFSWQIQKMHDRYGSSSSFLPMIPGPIIRISPEELHVRDPDWYDELMTTSIRPRDKSEAFAGRSGRESIFGTVQHDHHRVRRGALNPFFSKKSISVIEPLIQSKVDLLCTALGEYAPDGSDEKRAGKEVELGVAYMSLTLDIISHYAFGKSYGLLHLPGFSQLWKDVVENVMESFALVRNLPWLPELLKKLPMPVTKMIDTGMAFYLQMEAETRVEVAKIVEGEKKRTEKDIEDPMTAHKNIFEELYDSNLPPQEKTIERLNEEGFALILAGADTSSATLSQFSYHLLANPNILKTLKEELKVAMPDTQVPMPWQELENLPFLRACITEGLRVNAIATSRSVRAAPNETLHYKNWIIEPGTPVGMNTHFTHLSSEIFPEATKFDPYRWLKAEKEGTRAELEKYFNPFGKGSRNCVGINLANAELYMTIANVFRRVEMELFETERDDVTIVCDAFIGHPKKESKGVRVKVLKKWDRS</sequence>
<dbReference type="PRINTS" id="PR00385">
    <property type="entry name" value="P450"/>
</dbReference>
<evidence type="ECO:0000256" key="3">
    <source>
        <dbReference type="ARBA" id="ARBA00022723"/>
    </source>
</evidence>
<name>A0A8H3IA17_9LECA</name>
<comment type="caution">
    <text evidence="9">The sequence shown here is derived from an EMBL/GenBank/DDBJ whole genome shotgun (WGS) entry which is preliminary data.</text>
</comment>
<evidence type="ECO:0000256" key="4">
    <source>
        <dbReference type="ARBA" id="ARBA00023002"/>
    </source>
</evidence>
<evidence type="ECO:0000313" key="10">
    <source>
        <dbReference type="Proteomes" id="UP000664203"/>
    </source>
</evidence>
<dbReference type="InterPro" id="IPR036396">
    <property type="entry name" value="Cyt_P450_sf"/>
</dbReference>
<dbReference type="InterPro" id="IPR001128">
    <property type="entry name" value="Cyt_P450"/>
</dbReference>
<evidence type="ECO:0000256" key="1">
    <source>
        <dbReference type="ARBA" id="ARBA00001971"/>
    </source>
</evidence>
<dbReference type="PROSITE" id="PS00086">
    <property type="entry name" value="CYTOCHROME_P450"/>
    <property type="match status" value="1"/>
</dbReference>
<comment type="cofactor">
    <cofactor evidence="1 7">
        <name>heme</name>
        <dbReference type="ChEBI" id="CHEBI:30413"/>
    </cofactor>
</comment>
<dbReference type="InterPro" id="IPR017972">
    <property type="entry name" value="Cyt_P450_CS"/>
</dbReference>
<accession>A0A8H3IA17</accession>
<keyword evidence="6 8" id="KW-0503">Monooxygenase</keyword>
<evidence type="ECO:0000256" key="6">
    <source>
        <dbReference type="ARBA" id="ARBA00023033"/>
    </source>
</evidence>
<keyword evidence="4 8" id="KW-0560">Oxidoreductase</keyword>
<comment type="similarity">
    <text evidence="2 8">Belongs to the cytochrome P450 family.</text>
</comment>
<gene>
    <name evidence="9" type="ORF">ALECFALPRED_004905</name>
</gene>
<dbReference type="OrthoDB" id="3945418at2759"/>
<keyword evidence="7 8" id="KW-0349">Heme</keyword>
<evidence type="ECO:0000313" key="9">
    <source>
        <dbReference type="EMBL" id="CAF9908705.1"/>
    </source>
</evidence>
<dbReference type="InterPro" id="IPR050121">
    <property type="entry name" value="Cytochrome_P450_monoxygenase"/>
</dbReference>
<keyword evidence="5 7" id="KW-0408">Iron</keyword>
<proteinExistence type="inferred from homology"/>
<dbReference type="GO" id="GO:0004497">
    <property type="term" value="F:monooxygenase activity"/>
    <property type="evidence" value="ECO:0007669"/>
    <property type="project" value="UniProtKB-KW"/>
</dbReference>
<dbReference type="EMBL" id="CAJPDR010000030">
    <property type="protein sequence ID" value="CAF9908705.1"/>
    <property type="molecule type" value="Genomic_DNA"/>
</dbReference>